<evidence type="ECO:0008006" key="3">
    <source>
        <dbReference type="Google" id="ProtNLM"/>
    </source>
</evidence>
<dbReference type="EMBL" id="JAYWLU010000003">
    <property type="protein sequence ID" value="MEX3594010.1"/>
    <property type="molecule type" value="Genomic_DNA"/>
</dbReference>
<gene>
    <name evidence="1" type="ORF">VVR66_04730</name>
</gene>
<reference evidence="1 2" key="1">
    <citation type="journal article" date="2024" name="Fungal Genet. Biol.">
        <title>The porcine skin microbiome exhibits broad fungal antagonism.</title>
        <authorList>
            <person name="De La Cruz K.F."/>
            <person name="Townsend E.C."/>
            <person name="Alex Cheong J.Z."/>
            <person name="Salamzade R."/>
            <person name="Liu A."/>
            <person name="Sandstrom S."/>
            <person name="Davila E."/>
            <person name="Huang L."/>
            <person name="Xu K.H."/>
            <person name="Wu S.Y."/>
            <person name="Meudt J.J."/>
            <person name="Shanmuganayagam D."/>
            <person name="Gibson A.L.F."/>
            <person name="Kalan L.R."/>
        </authorList>
    </citation>
    <scope>NUCLEOTIDE SEQUENCE [LARGE SCALE GENOMIC DNA]</scope>
    <source>
        <strain evidence="1 2">LK2625</strain>
    </source>
</reference>
<dbReference type="Proteomes" id="UP001558481">
    <property type="component" value="Unassembled WGS sequence"/>
</dbReference>
<protein>
    <recommendedName>
        <fullName evidence="3">DUF559 domain-containing protein</fullName>
    </recommendedName>
</protein>
<keyword evidence="2" id="KW-1185">Reference proteome</keyword>
<accession>A0ABV3UZX9</accession>
<organism evidence="1 2">
    <name type="scientific">Kocuria carniphila</name>
    <dbReference type="NCBI Taxonomy" id="262208"/>
    <lineage>
        <taxon>Bacteria</taxon>
        <taxon>Bacillati</taxon>
        <taxon>Actinomycetota</taxon>
        <taxon>Actinomycetes</taxon>
        <taxon>Micrococcales</taxon>
        <taxon>Micrococcaceae</taxon>
        <taxon>Kocuria</taxon>
    </lineage>
</organism>
<evidence type="ECO:0000313" key="2">
    <source>
        <dbReference type="Proteomes" id="UP001558481"/>
    </source>
</evidence>
<name>A0ABV3UZX9_9MICC</name>
<dbReference type="RefSeq" id="WP_129700881.1">
    <property type="nucleotide sequence ID" value="NZ_JAYWLU010000003.1"/>
</dbReference>
<evidence type="ECO:0000313" key="1">
    <source>
        <dbReference type="EMBL" id="MEX3594010.1"/>
    </source>
</evidence>
<proteinExistence type="predicted"/>
<comment type="caution">
    <text evidence="1">The sequence shown here is derived from an EMBL/GenBank/DDBJ whole genome shotgun (WGS) entry which is preliminary data.</text>
</comment>
<sequence>MKAARVLSFDPLPDVLPTVDWGLRAPQLNADPAMVRLTRGYWFHKPEHYEPAMLSVLLHRHFRRNMSGLPITGLHALRLYKVPVDSTQHWINPTLGHEPAPRARAFVSAMGSPHLAWNRYRPTSELGGATMTKSYGLNPYLGPSECALTHPIEALTVAAPYLSAWRIIACLDYLLAHRIQVTNKIWLKPFDREEISRTLALLPPRSRSACRIARLLSHAVERTWSSPETLTRLLVLKNGFPPPSMNPLVMLDGRERFPDLAWVAKRTALEYNSNDHAIDTQIYRDENYRLERFRDAGWKVRVLTWDDLRHPDRRAQWMCWLDQQLR</sequence>